<evidence type="ECO:0000256" key="5">
    <source>
        <dbReference type="ARBA" id="ARBA00023004"/>
    </source>
</evidence>
<keyword evidence="3" id="KW-0479">Metal-binding</keyword>
<dbReference type="EMBL" id="CP098502">
    <property type="protein sequence ID" value="UTI65381.1"/>
    <property type="molecule type" value="Genomic_DNA"/>
</dbReference>
<dbReference type="Proteomes" id="UP001056035">
    <property type="component" value="Chromosome"/>
</dbReference>
<dbReference type="EC" id="1.13.11.27" evidence="7"/>
<dbReference type="InterPro" id="IPR041736">
    <property type="entry name" value="4OHPhenylPyrv_dOase_N"/>
</dbReference>
<dbReference type="InterPro" id="IPR029068">
    <property type="entry name" value="Glyas_Bleomycin-R_OHBP_Dase"/>
</dbReference>
<dbReference type="PANTHER" id="PTHR11959:SF1">
    <property type="entry name" value="4-HYDROXYPHENYLPYRUVATE DIOXYGENASE"/>
    <property type="match status" value="1"/>
</dbReference>
<evidence type="ECO:0000256" key="4">
    <source>
        <dbReference type="ARBA" id="ARBA00022737"/>
    </source>
</evidence>
<dbReference type="Gene3D" id="3.10.180.10">
    <property type="entry name" value="2,3-Dihydroxybiphenyl 1,2-Dioxygenase, domain 1"/>
    <property type="match status" value="2"/>
</dbReference>
<evidence type="ECO:0000313" key="8">
    <source>
        <dbReference type="Proteomes" id="UP001056035"/>
    </source>
</evidence>
<proteinExistence type="inferred from homology"/>
<keyword evidence="4" id="KW-0677">Repeat</keyword>
<reference evidence="7 8" key="1">
    <citation type="submission" date="2022-06" db="EMBL/GenBank/DDBJ databases">
        <title>Paraconexibacter antarcticus.</title>
        <authorList>
            <person name="Kim C.S."/>
        </authorList>
    </citation>
    <scope>NUCLEOTIDE SEQUENCE [LARGE SCALE GENOMIC DNA]</scope>
    <source>
        <strain evidence="7 8">02-257</strain>
    </source>
</reference>
<dbReference type="SUPFAM" id="SSF54593">
    <property type="entry name" value="Glyoxalase/Bleomycin resistance protein/Dihydroxybiphenyl dioxygenase"/>
    <property type="match status" value="1"/>
</dbReference>
<dbReference type="InterPro" id="IPR004360">
    <property type="entry name" value="Glyas_Fos-R_dOase_dom"/>
</dbReference>
<evidence type="ECO:0000256" key="2">
    <source>
        <dbReference type="ARBA" id="ARBA00005877"/>
    </source>
</evidence>
<keyword evidence="5" id="KW-0408">Iron</keyword>
<dbReference type="Pfam" id="PF00903">
    <property type="entry name" value="Glyoxalase"/>
    <property type="match status" value="2"/>
</dbReference>
<dbReference type="GO" id="GO:0003868">
    <property type="term" value="F:4-hydroxyphenylpyruvate dioxygenase activity"/>
    <property type="evidence" value="ECO:0007669"/>
    <property type="project" value="UniProtKB-EC"/>
</dbReference>
<evidence type="ECO:0000259" key="6">
    <source>
        <dbReference type="PROSITE" id="PS51819"/>
    </source>
</evidence>
<feature type="domain" description="VOC" evidence="6">
    <location>
        <begin position="24"/>
        <end position="154"/>
    </location>
</feature>
<dbReference type="InterPro" id="IPR041735">
    <property type="entry name" value="4OHPhenylPyrv_dOase_C"/>
</dbReference>
<dbReference type="PROSITE" id="PS00934">
    <property type="entry name" value="GLYOXALASE_I_1"/>
    <property type="match status" value="1"/>
</dbReference>
<keyword evidence="8" id="KW-1185">Reference proteome</keyword>
<dbReference type="InterPro" id="IPR005956">
    <property type="entry name" value="4OHPhenylPyrv_dOase"/>
</dbReference>
<dbReference type="RefSeq" id="WP_254572062.1">
    <property type="nucleotide sequence ID" value="NZ_CP098502.1"/>
</dbReference>
<protein>
    <submittedName>
        <fullName evidence="7">4-hydroxyphenylpyruvate dioxygenase</fullName>
        <ecNumber evidence="7">1.13.11.27</ecNumber>
    </submittedName>
</protein>
<name>A0ABY5DUM5_9ACTN</name>
<dbReference type="PROSITE" id="PS51819">
    <property type="entry name" value="VOC"/>
    <property type="match status" value="2"/>
</dbReference>
<dbReference type="InterPro" id="IPR018146">
    <property type="entry name" value="Glyoxalase_1_CS"/>
</dbReference>
<evidence type="ECO:0000256" key="3">
    <source>
        <dbReference type="ARBA" id="ARBA00022723"/>
    </source>
</evidence>
<dbReference type="NCBIfam" id="TIGR01263">
    <property type="entry name" value="4HPPD"/>
    <property type="match status" value="1"/>
</dbReference>
<dbReference type="CDD" id="cd08342">
    <property type="entry name" value="HPPD_N_like"/>
    <property type="match status" value="1"/>
</dbReference>
<keyword evidence="7" id="KW-0223">Dioxygenase</keyword>
<accession>A0ABY5DUM5</accession>
<sequence>MTPQTLPTPAAAPAAADDFMPLNGIDHVELYVGNAAQAAYFYEHAFGFRRVAYAGLETGVRDRTSHVLEQGRIRLVLTGTLSSQTDIARHHALHGDGVKVIALSVPDVDHAYAEAVARGARGVQAPVDRTDAGGRLRYASICAYGDTLHAFVDRHDYHGAFAPGYVATTAGPGTAAPGPDGDDLLLTIDHIVGNVELGHMEEWVGYYERVFGMVEMIHFSDEAISTEYSALMSKVVASGNGRIKFPINEPAEGRRKSQIDEYLDFYEGAGAQHIAVATRDIVHTVEALRARGVGFLTIPDAYYDDVAERVPAVAGQLADLRAQGILVDHDDEGYLLQIFTRPVGDRPTVFFEIIERHGARGFGEGNFKALFEAIEREQDARGNL</sequence>
<dbReference type="PANTHER" id="PTHR11959">
    <property type="entry name" value="4-HYDROXYPHENYLPYRUVATE DIOXYGENASE"/>
    <property type="match status" value="1"/>
</dbReference>
<keyword evidence="7" id="KW-0560">Oxidoreductase</keyword>
<evidence type="ECO:0000313" key="7">
    <source>
        <dbReference type="EMBL" id="UTI65381.1"/>
    </source>
</evidence>
<dbReference type="CDD" id="cd07250">
    <property type="entry name" value="HPPD_C_like"/>
    <property type="match status" value="1"/>
</dbReference>
<dbReference type="PIRSF" id="PIRSF009283">
    <property type="entry name" value="HPP_dOase"/>
    <property type="match status" value="1"/>
</dbReference>
<feature type="domain" description="VOC" evidence="6">
    <location>
        <begin position="187"/>
        <end position="341"/>
    </location>
</feature>
<comment type="similarity">
    <text evidence="2">Belongs to the 4HPPD family.</text>
</comment>
<dbReference type="InterPro" id="IPR037523">
    <property type="entry name" value="VOC_core"/>
</dbReference>
<comment type="cofactor">
    <cofactor evidence="1">
        <name>Fe cation</name>
        <dbReference type="ChEBI" id="CHEBI:24875"/>
    </cofactor>
</comment>
<organism evidence="7 8">
    <name type="scientific">Paraconexibacter antarcticus</name>
    <dbReference type="NCBI Taxonomy" id="2949664"/>
    <lineage>
        <taxon>Bacteria</taxon>
        <taxon>Bacillati</taxon>
        <taxon>Actinomycetota</taxon>
        <taxon>Thermoleophilia</taxon>
        <taxon>Solirubrobacterales</taxon>
        <taxon>Paraconexibacteraceae</taxon>
        <taxon>Paraconexibacter</taxon>
    </lineage>
</organism>
<evidence type="ECO:0000256" key="1">
    <source>
        <dbReference type="ARBA" id="ARBA00001962"/>
    </source>
</evidence>
<gene>
    <name evidence="7" type="primary">hppD</name>
    <name evidence="7" type="ORF">NBH00_04010</name>
</gene>